<dbReference type="RefSeq" id="WP_130611670.1">
    <property type="nucleotide sequence ID" value="NZ_AP019400.1"/>
</dbReference>
<evidence type="ECO:0000313" key="4">
    <source>
        <dbReference type="EMBL" id="BBI34410.1"/>
    </source>
</evidence>
<dbReference type="AlphaFoldDB" id="A0A3T1D8J6"/>
<keyword evidence="5" id="KW-1185">Reference proteome</keyword>
<keyword evidence="3" id="KW-1133">Transmembrane helix</keyword>
<dbReference type="KEGG" id="cohn:KCTCHS21_38090"/>
<name>A0A3T1D8J6_9BACL</name>
<reference evidence="4 5" key="1">
    <citation type="submission" date="2019-01" db="EMBL/GenBank/DDBJ databases">
        <title>Complete genome sequence of Cohnella hallensis HS21 isolated from Korean fir (Abies koreana) rhizospheric soil.</title>
        <authorList>
            <person name="Jiang L."/>
            <person name="Kang S.W."/>
            <person name="Kim S."/>
            <person name="Jung J."/>
            <person name="Kim C.Y."/>
            <person name="Kim D.H."/>
            <person name="Kim S.W."/>
            <person name="Lee J."/>
        </authorList>
    </citation>
    <scope>NUCLEOTIDE SEQUENCE [LARGE SCALE GENOMIC DNA]</scope>
    <source>
        <strain evidence="4 5">HS21</strain>
    </source>
</reference>
<sequence length="200" mass="22574">MNSPWITIVLIGIAITGYAFLMPKTSNKEKEQQSDFSSEAAYNQLLEDLEDENRELLDAVAKFKKEQDDTVEKLGRRIIDMEQQMKNWSGPSNPAIVPDSNPSTTEKHSTSPFNELFVAPNDIEHKMSNSDAYPSATAEEMTATEEIMSPPTTIRGRYRELLEMHDKGSSIDKIAKAMGMNKGEVQLIVQLVRREEQQHA</sequence>
<evidence type="ECO:0000256" key="1">
    <source>
        <dbReference type="SAM" id="Coils"/>
    </source>
</evidence>
<dbReference type="EMBL" id="AP019400">
    <property type="protein sequence ID" value="BBI34410.1"/>
    <property type="molecule type" value="Genomic_DNA"/>
</dbReference>
<evidence type="ECO:0000313" key="5">
    <source>
        <dbReference type="Proteomes" id="UP000289856"/>
    </source>
</evidence>
<accession>A0A3T1D8J6</accession>
<keyword evidence="3" id="KW-0812">Transmembrane</keyword>
<protein>
    <submittedName>
        <fullName evidence="4">Uncharacterized protein</fullName>
    </submittedName>
</protein>
<proteinExistence type="predicted"/>
<evidence type="ECO:0000256" key="2">
    <source>
        <dbReference type="SAM" id="MobiDB-lite"/>
    </source>
</evidence>
<evidence type="ECO:0000256" key="3">
    <source>
        <dbReference type="SAM" id="Phobius"/>
    </source>
</evidence>
<feature type="transmembrane region" description="Helical" evidence="3">
    <location>
        <begin position="6"/>
        <end position="23"/>
    </location>
</feature>
<organism evidence="4 5">
    <name type="scientific">Cohnella abietis</name>
    <dbReference type="NCBI Taxonomy" id="2507935"/>
    <lineage>
        <taxon>Bacteria</taxon>
        <taxon>Bacillati</taxon>
        <taxon>Bacillota</taxon>
        <taxon>Bacilli</taxon>
        <taxon>Bacillales</taxon>
        <taxon>Paenibacillaceae</taxon>
        <taxon>Cohnella</taxon>
    </lineage>
</organism>
<keyword evidence="1" id="KW-0175">Coiled coil</keyword>
<dbReference type="Proteomes" id="UP000289856">
    <property type="component" value="Chromosome"/>
</dbReference>
<keyword evidence="3" id="KW-0472">Membrane</keyword>
<gene>
    <name evidence="4" type="ORF">KCTCHS21_38090</name>
</gene>
<dbReference type="OrthoDB" id="1682562at2"/>
<feature type="coiled-coil region" evidence="1">
    <location>
        <begin position="39"/>
        <end position="84"/>
    </location>
</feature>
<feature type="region of interest" description="Disordered" evidence="2">
    <location>
        <begin position="86"/>
        <end position="111"/>
    </location>
</feature>